<dbReference type="PROSITE" id="PS50082">
    <property type="entry name" value="WD_REPEATS_2"/>
    <property type="match status" value="1"/>
</dbReference>
<evidence type="ECO:0000256" key="3">
    <source>
        <dbReference type="PROSITE-ProRule" id="PRU00221"/>
    </source>
</evidence>
<dbReference type="InterPro" id="IPR001680">
    <property type="entry name" value="WD40_rpt"/>
</dbReference>
<evidence type="ECO:0000256" key="1">
    <source>
        <dbReference type="ARBA" id="ARBA00022574"/>
    </source>
</evidence>
<sequence length="914" mass="103959">MRLLRCSDAGEFSLTKDLVGNDKIPPYAILSHTWGTDTEEVTFEDLTNGTGGDKPGYKKIRFCGEQARQDGLQYFWVDTCCINKANYTELSQAINSMFRWYRNATRCYVYMSDVSAFHINEELSLQPWESDFRKSRWFTRGWTLQELLAPSLVEFFSQERQRLGDKISLKQQIYEITGIPNSVLQGVPLPQFSVNERLSWIELRQTKLEEDKAYSLLGIFGVHIPLIYGEGRESAFKRLQEEIDKLLKGHLRQQASVMEKEDQECVRHLRLTDPRDDKKRIEDTKGGLLEGSYRWVLDNASFQQWHEDPQSRLLWIKGDPGKGKTMLLCGVIEELKKSTPGLLSFFFCQGTDSRINSATAVLRGLIYLLINQQPSLAPHLRKRYNQAGQSVFDDANAWVALSDIFTNMIRDPDLKMTYLVVDALDECVADLQKLLDLVIHTSASSARVKWLLSSRNEMHIEKKLRCVDAKARLSLELKQNAEQVSRAVDVYIDDKLSRLDSLEDNSLRDQVRDILRRKANSTFLWVALVVQELEEPESWDPLQVVEEAPPGLHQLYDRMMNQIQQLKERNSDICRLLLSTASVAYRPLYLAEMGSLCGLSGQVSVLTRNLRTIVAMCGSFLTVRDNQVYLIHQSAKDYLSDKMQDTVFPSQGGIHYGMFSRSLKLMSSALKRDMYGLIAPGFPVGKVQVPVHDPLATMRYSCVHWVDHLCDWNSNSANHGIDSQDKCAIENFIRMKYLYWLEALSLCKSMSEGVVSMAKLEALIQGRVDASTLIELVRDARRFIMYHKWAIQNSPLQAYASALLFSPACSLIRSLFKEEEPKWITIKPAVEEKWSACLQTLEGHSSDVNSVAFTHDSTRLASASDDWIVKIWDASSGECLQTLEGHSDAVNRVAFSHDSTRLASASMPADARGP</sequence>
<dbReference type="InterPro" id="IPR056884">
    <property type="entry name" value="NPHP3-like_N"/>
</dbReference>
<dbReference type="Gene3D" id="2.130.10.10">
    <property type="entry name" value="YVTN repeat-like/Quinoprotein amine dehydrogenase"/>
    <property type="match status" value="1"/>
</dbReference>
<dbReference type="Pfam" id="PF00400">
    <property type="entry name" value="WD40"/>
    <property type="match status" value="2"/>
</dbReference>
<evidence type="ECO:0000313" key="5">
    <source>
        <dbReference type="EMBL" id="KAF2192930.1"/>
    </source>
</evidence>
<protein>
    <submittedName>
        <fullName evidence="5">HET-domain-containing protein</fullName>
    </submittedName>
</protein>
<keyword evidence="1 3" id="KW-0853">WD repeat</keyword>
<keyword evidence="6" id="KW-1185">Reference proteome</keyword>
<dbReference type="PANTHER" id="PTHR10622">
    <property type="entry name" value="HET DOMAIN-CONTAINING PROTEIN"/>
    <property type="match status" value="1"/>
</dbReference>
<dbReference type="PROSITE" id="PS50294">
    <property type="entry name" value="WD_REPEATS_REGION"/>
    <property type="match status" value="1"/>
</dbReference>
<dbReference type="InterPro" id="IPR007111">
    <property type="entry name" value="NACHT_NTPase"/>
</dbReference>
<accession>A0A6A6ES72</accession>
<organism evidence="5 6">
    <name type="scientific">Zopfia rhizophila CBS 207.26</name>
    <dbReference type="NCBI Taxonomy" id="1314779"/>
    <lineage>
        <taxon>Eukaryota</taxon>
        <taxon>Fungi</taxon>
        <taxon>Dikarya</taxon>
        <taxon>Ascomycota</taxon>
        <taxon>Pezizomycotina</taxon>
        <taxon>Dothideomycetes</taxon>
        <taxon>Dothideomycetes incertae sedis</taxon>
        <taxon>Zopfiaceae</taxon>
        <taxon>Zopfia</taxon>
    </lineage>
</organism>
<dbReference type="EMBL" id="ML994614">
    <property type="protein sequence ID" value="KAF2192930.1"/>
    <property type="molecule type" value="Genomic_DNA"/>
</dbReference>
<dbReference type="InterPro" id="IPR036322">
    <property type="entry name" value="WD40_repeat_dom_sf"/>
</dbReference>
<feature type="repeat" description="WD" evidence="3">
    <location>
        <begin position="841"/>
        <end position="882"/>
    </location>
</feature>
<dbReference type="InterPro" id="IPR019775">
    <property type="entry name" value="WD40_repeat_CS"/>
</dbReference>
<dbReference type="Pfam" id="PF06985">
    <property type="entry name" value="HET"/>
    <property type="match status" value="1"/>
</dbReference>
<reference evidence="5" key="1">
    <citation type="journal article" date="2020" name="Stud. Mycol.">
        <title>101 Dothideomycetes genomes: a test case for predicting lifestyles and emergence of pathogens.</title>
        <authorList>
            <person name="Haridas S."/>
            <person name="Albert R."/>
            <person name="Binder M."/>
            <person name="Bloem J."/>
            <person name="Labutti K."/>
            <person name="Salamov A."/>
            <person name="Andreopoulos B."/>
            <person name="Baker S."/>
            <person name="Barry K."/>
            <person name="Bills G."/>
            <person name="Bluhm B."/>
            <person name="Cannon C."/>
            <person name="Castanera R."/>
            <person name="Culley D."/>
            <person name="Daum C."/>
            <person name="Ezra D."/>
            <person name="Gonzalez J."/>
            <person name="Henrissat B."/>
            <person name="Kuo A."/>
            <person name="Liang C."/>
            <person name="Lipzen A."/>
            <person name="Lutzoni F."/>
            <person name="Magnuson J."/>
            <person name="Mondo S."/>
            <person name="Nolan M."/>
            <person name="Ohm R."/>
            <person name="Pangilinan J."/>
            <person name="Park H.-J."/>
            <person name="Ramirez L."/>
            <person name="Alfaro M."/>
            <person name="Sun H."/>
            <person name="Tritt A."/>
            <person name="Yoshinaga Y."/>
            <person name="Zwiers L.-H."/>
            <person name="Turgeon B."/>
            <person name="Goodwin S."/>
            <person name="Spatafora J."/>
            <person name="Crous P."/>
            <person name="Grigoriev I."/>
        </authorList>
    </citation>
    <scope>NUCLEOTIDE SEQUENCE</scope>
    <source>
        <strain evidence="5">CBS 207.26</strain>
    </source>
</reference>
<name>A0A6A6ES72_9PEZI</name>
<dbReference type="InterPro" id="IPR015943">
    <property type="entry name" value="WD40/YVTN_repeat-like_dom_sf"/>
</dbReference>
<dbReference type="InterPro" id="IPR027417">
    <property type="entry name" value="P-loop_NTPase"/>
</dbReference>
<dbReference type="SUPFAM" id="SSF50978">
    <property type="entry name" value="WD40 repeat-like"/>
    <property type="match status" value="1"/>
</dbReference>
<feature type="domain" description="NACHT" evidence="4">
    <location>
        <begin position="312"/>
        <end position="455"/>
    </location>
</feature>
<gene>
    <name evidence="5" type="ORF">K469DRAFT_280561</name>
</gene>
<proteinExistence type="predicted"/>
<dbReference type="FunFam" id="3.40.50.300:FF:001638">
    <property type="entry name" value="NACHT and WD40 domain protein"/>
    <property type="match status" value="1"/>
</dbReference>
<dbReference type="Gene3D" id="3.40.50.300">
    <property type="entry name" value="P-loop containing nucleotide triphosphate hydrolases"/>
    <property type="match status" value="1"/>
</dbReference>
<dbReference type="Pfam" id="PF24883">
    <property type="entry name" value="NPHP3_N"/>
    <property type="match status" value="1"/>
</dbReference>
<dbReference type="AlphaFoldDB" id="A0A6A6ES72"/>
<dbReference type="PANTHER" id="PTHR10622:SF13">
    <property type="entry name" value="NACHT DOMAIN-CONTAINING PROTEIN"/>
    <property type="match status" value="1"/>
</dbReference>
<keyword evidence="2" id="KW-0677">Repeat</keyword>
<dbReference type="PROSITE" id="PS50837">
    <property type="entry name" value="NACHT"/>
    <property type="match status" value="1"/>
</dbReference>
<dbReference type="OrthoDB" id="538223at2759"/>
<evidence type="ECO:0000313" key="6">
    <source>
        <dbReference type="Proteomes" id="UP000800200"/>
    </source>
</evidence>
<dbReference type="PROSITE" id="PS00678">
    <property type="entry name" value="WD_REPEATS_1"/>
    <property type="match status" value="1"/>
</dbReference>
<dbReference type="SMART" id="SM00320">
    <property type="entry name" value="WD40"/>
    <property type="match status" value="2"/>
</dbReference>
<evidence type="ECO:0000256" key="2">
    <source>
        <dbReference type="ARBA" id="ARBA00022737"/>
    </source>
</evidence>
<dbReference type="Proteomes" id="UP000800200">
    <property type="component" value="Unassembled WGS sequence"/>
</dbReference>
<evidence type="ECO:0000259" key="4">
    <source>
        <dbReference type="PROSITE" id="PS50837"/>
    </source>
</evidence>
<dbReference type="InterPro" id="IPR010730">
    <property type="entry name" value="HET"/>
</dbReference>